<accession>A0ABS3GWQ8</accession>
<comment type="caution">
    <text evidence="1">The sequence shown here is derived from an EMBL/GenBank/DDBJ whole genome shotgun (WGS) entry which is preliminary data.</text>
</comment>
<evidence type="ECO:0000313" key="1">
    <source>
        <dbReference type="EMBL" id="MBO0439394.1"/>
    </source>
</evidence>
<dbReference type="EMBL" id="JAFLWD010000008">
    <property type="protein sequence ID" value="MBO0439394.1"/>
    <property type="molecule type" value="Genomic_DNA"/>
</dbReference>
<proteinExistence type="predicted"/>
<keyword evidence="2" id="KW-1185">Reference proteome</keyword>
<organism evidence="1 2">
    <name type="scientific">Candidatus Enterococcus ikei</name>
    <dbReference type="NCBI Taxonomy" id="2815326"/>
    <lineage>
        <taxon>Bacteria</taxon>
        <taxon>Bacillati</taxon>
        <taxon>Bacillota</taxon>
        <taxon>Bacilli</taxon>
        <taxon>Lactobacillales</taxon>
        <taxon>Enterococcaceae</taxon>
        <taxon>Enterococcus</taxon>
    </lineage>
</organism>
<evidence type="ECO:0000313" key="2">
    <source>
        <dbReference type="Proteomes" id="UP000664632"/>
    </source>
</evidence>
<gene>
    <name evidence="1" type="ORF">JZO69_03405</name>
</gene>
<dbReference type="RefSeq" id="WP_207111490.1">
    <property type="nucleotide sequence ID" value="NZ_JAFLWD010000008.1"/>
</dbReference>
<protein>
    <submittedName>
        <fullName evidence="1">Uncharacterized protein</fullName>
    </submittedName>
</protein>
<sequence length="172" mass="20082">MKEIIDNKSKFFKKNIVAICITEKILNNQVKSKVLSMFGYNKKEERMSVSIPFIEGMKTDYLLDVYHFFSKKEDINFLLDSSLKESLIQKNTEKPDYFKVCIITKDKVKDIAVNTCKYYADVLDFNISITSLFPIKHNFEKCLKNINSDNKIKKISSNVIDEYLNISEIAYT</sequence>
<dbReference type="Proteomes" id="UP000664632">
    <property type="component" value="Unassembled WGS sequence"/>
</dbReference>
<reference evidence="1 2" key="1">
    <citation type="submission" date="2021-03" db="EMBL/GenBank/DDBJ databases">
        <title>Enterococcal diversity collection.</title>
        <authorList>
            <person name="Gilmore M.S."/>
            <person name="Schwartzman J."/>
            <person name="Van Tyne D."/>
            <person name="Martin M."/>
            <person name="Earl A.M."/>
            <person name="Manson A.L."/>
            <person name="Straub T."/>
            <person name="Salamzade R."/>
            <person name="Saavedra J."/>
            <person name="Lebreton F."/>
            <person name="Prichula J."/>
            <person name="Schaufler K."/>
            <person name="Gaca A."/>
            <person name="Sgardioli B."/>
            <person name="Wagenaar J."/>
            <person name="Strong T."/>
        </authorList>
    </citation>
    <scope>NUCLEOTIDE SEQUENCE [LARGE SCALE GENOMIC DNA]</scope>
    <source>
        <strain evidence="1 2">DIV0869a</strain>
    </source>
</reference>
<name>A0ABS3GWQ8_9ENTE</name>